<dbReference type="EMBL" id="JFBX01000219">
    <property type="protein sequence ID" value="KXH45513.1"/>
    <property type="molecule type" value="Genomic_DNA"/>
</dbReference>
<protein>
    <submittedName>
        <fullName evidence="1">Uncharacterized protein</fullName>
    </submittedName>
</protein>
<name>A0A135TBG4_9PEZI</name>
<evidence type="ECO:0000313" key="1">
    <source>
        <dbReference type="EMBL" id="KXH45513.1"/>
    </source>
</evidence>
<sequence>MIPRTEASANSLKEDNRWCLRCLGFYTGVYPRKQKPVANYYCKRNLMKCARCAEDKDKRCLMIQKEQWPQTLEIIEKTRQIILSEQAEGESEKFAGDRKAIKDLYRHVERVTRAYHNTQLQDDHQSAASDEDTPMAYNTASDDEVMGEIQCAPSLAGPSRTGRSSNTAGFLGSSKVLVDIRRIDEEKAEASRRLGRIVWIAARDPQAIGPSDQFVRLVVDELHRDARQGDARHGISDAFKAAENAHDAREDAFRRLGDLALAIMPTSSVLESRGSSGSGRASNSRR</sequence>
<accession>A0A135TBG4</accession>
<comment type="caution">
    <text evidence="1">The sequence shown here is derived from an EMBL/GenBank/DDBJ whole genome shotgun (WGS) entry which is preliminary data.</text>
</comment>
<organism evidence="1 2">
    <name type="scientific">Colletotrichum simmondsii</name>
    <dbReference type="NCBI Taxonomy" id="703756"/>
    <lineage>
        <taxon>Eukaryota</taxon>
        <taxon>Fungi</taxon>
        <taxon>Dikarya</taxon>
        <taxon>Ascomycota</taxon>
        <taxon>Pezizomycotina</taxon>
        <taxon>Sordariomycetes</taxon>
        <taxon>Hypocreomycetidae</taxon>
        <taxon>Glomerellales</taxon>
        <taxon>Glomerellaceae</taxon>
        <taxon>Colletotrichum</taxon>
        <taxon>Colletotrichum acutatum species complex</taxon>
    </lineage>
</organism>
<dbReference type="AlphaFoldDB" id="A0A135TBG4"/>
<gene>
    <name evidence="1" type="ORF">CSIM01_12724</name>
</gene>
<proteinExistence type="predicted"/>
<dbReference type="OrthoDB" id="4819134at2759"/>
<evidence type="ECO:0000313" key="2">
    <source>
        <dbReference type="Proteomes" id="UP000070328"/>
    </source>
</evidence>
<keyword evidence="2" id="KW-1185">Reference proteome</keyword>
<dbReference type="Proteomes" id="UP000070328">
    <property type="component" value="Unassembled WGS sequence"/>
</dbReference>
<reference evidence="1 2" key="1">
    <citation type="submission" date="2014-02" db="EMBL/GenBank/DDBJ databases">
        <title>The genome sequence of Colletotrichum simmondsii CBS122122.</title>
        <authorList>
            <person name="Baroncelli R."/>
            <person name="Thon M.R."/>
        </authorList>
    </citation>
    <scope>NUCLEOTIDE SEQUENCE [LARGE SCALE GENOMIC DNA]</scope>
    <source>
        <strain evidence="1 2">CBS122122</strain>
    </source>
</reference>